<dbReference type="Pfam" id="PF10798">
    <property type="entry name" value="YmgB"/>
    <property type="match status" value="1"/>
</dbReference>
<organism evidence="1 2">
    <name type="scientific">Erwinia psidii</name>
    <dbReference type="NCBI Taxonomy" id="69224"/>
    <lineage>
        <taxon>Bacteria</taxon>
        <taxon>Pseudomonadati</taxon>
        <taxon>Pseudomonadota</taxon>
        <taxon>Gammaproteobacteria</taxon>
        <taxon>Enterobacterales</taxon>
        <taxon>Erwiniaceae</taxon>
        <taxon>Erwinia</taxon>
    </lineage>
</organism>
<reference evidence="1 2" key="1">
    <citation type="submission" date="2018-10" db="EMBL/GenBank/DDBJ databases">
        <title>Draft genome sequence for the type isolate of Erwinia psidii, agent causal of bacterial blight in guava (Psidium guajava) and wilt and die-back of Eucalyptus spp.</title>
        <authorList>
            <person name="Hermenegildo P.S."/>
            <person name="Santos S.A."/>
            <person name="Guimaraes L.M.S."/>
            <person name="Vidigal P.M.P."/>
            <person name="Pereira I.C."/>
            <person name="Badel J.L."/>
            <person name="Alfenas-Zerbini P."/>
            <person name="Ferreira M.A.S.V."/>
            <person name="Alfenas A.C."/>
        </authorList>
    </citation>
    <scope>NUCLEOTIDE SEQUENCE [LARGE SCALE GENOMIC DNA]</scope>
    <source>
        <strain evidence="1 2">IBSBF 435</strain>
    </source>
</reference>
<dbReference type="OrthoDB" id="6629193at2"/>
<dbReference type="GO" id="GO:0071468">
    <property type="term" value="P:cellular response to acidic pH"/>
    <property type="evidence" value="ECO:0007669"/>
    <property type="project" value="InterPro"/>
</dbReference>
<name>A0A3N6S202_9GAMM</name>
<dbReference type="RefSeq" id="WP_124231897.1">
    <property type="nucleotide sequence ID" value="NZ_RHHM01000002.1"/>
</dbReference>
<sequence length="92" mass="9953">MADREKDTAMQQITTTEIHACIMAAGDQYAAEKEVLGKIIKSLLAGKARVTSKALIMYLIGELDRSTDAAQLDLLRNCLKLVVGCAQGNRDA</sequence>
<dbReference type="AlphaFoldDB" id="A0A3N6S202"/>
<accession>A0A3N6S202</accession>
<dbReference type="Gene3D" id="1.20.5.5260">
    <property type="match status" value="1"/>
</dbReference>
<dbReference type="EMBL" id="RHHM01000002">
    <property type="protein sequence ID" value="RQM39594.1"/>
    <property type="molecule type" value="Genomic_DNA"/>
</dbReference>
<evidence type="ECO:0000313" key="2">
    <source>
        <dbReference type="Proteomes" id="UP000279457"/>
    </source>
</evidence>
<comment type="caution">
    <text evidence="1">The sequence shown here is derived from an EMBL/GenBank/DDBJ whole genome shotgun (WGS) entry which is preliminary data.</text>
</comment>
<dbReference type="Proteomes" id="UP000279457">
    <property type="component" value="Unassembled WGS sequence"/>
</dbReference>
<evidence type="ECO:0000313" key="1">
    <source>
        <dbReference type="EMBL" id="RQM39594.1"/>
    </source>
</evidence>
<gene>
    <name evidence="1" type="ORF">EB241_03980</name>
</gene>
<proteinExistence type="predicted"/>
<keyword evidence="2" id="KW-1185">Reference proteome</keyword>
<dbReference type="InterPro" id="IPR024753">
    <property type="entry name" value="AriR"/>
</dbReference>
<protein>
    <submittedName>
        <fullName evidence="1">Transcriptional regulator</fullName>
    </submittedName>
</protein>